<organism evidence="1 2">
    <name type="scientific">Pseudomonas fakonensis</name>
    <dbReference type="NCBI Taxonomy" id="2842355"/>
    <lineage>
        <taxon>Bacteria</taxon>
        <taxon>Pseudomonadati</taxon>
        <taxon>Pseudomonadota</taxon>
        <taxon>Gammaproteobacteria</taxon>
        <taxon>Pseudomonadales</taxon>
        <taxon>Pseudomonadaceae</taxon>
        <taxon>Pseudomonas</taxon>
    </lineage>
</organism>
<evidence type="ECO:0008006" key="3">
    <source>
        <dbReference type="Google" id="ProtNLM"/>
    </source>
</evidence>
<dbReference type="EMBL" id="CP077076">
    <property type="protein sequence ID" value="QXH53216.1"/>
    <property type="molecule type" value="Genomic_DNA"/>
</dbReference>
<accession>A0ABX8NBS5</accession>
<protein>
    <recommendedName>
        <fullName evidence="3">DUF3800 domain-containing protein</fullName>
    </recommendedName>
</protein>
<name>A0ABX8NBS5_9PSED</name>
<proteinExistence type="predicted"/>
<dbReference type="RefSeq" id="WP_217842625.1">
    <property type="nucleotide sequence ID" value="NZ_CP077076.1"/>
</dbReference>
<gene>
    <name evidence="1" type="ORF">KSS94_08910</name>
</gene>
<reference evidence="1" key="1">
    <citation type="journal article" date="2021" name="Microorganisms">
        <title>The Ever-Expanding Pseudomonas Genus: Description of 43 New Species and Partition of the Pseudomonas putida Group.</title>
        <authorList>
            <person name="Girard L."/>
            <person name="Lood C."/>
            <person name="Hofte M."/>
            <person name="Vandamme P."/>
            <person name="Rokni-Zadeh H."/>
            <person name="van Noort V."/>
            <person name="Lavigne R."/>
            <person name="De Mot R."/>
        </authorList>
    </citation>
    <scope>NUCLEOTIDE SEQUENCE</scope>
    <source>
        <strain evidence="1">COW40</strain>
    </source>
</reference>
<evidence type="ECO:0000313" key="1">
    <source>
        <dbReference type="EMBL" id="QXH53216.1"/>
    </source>
</evidence>
<evidence type="ECO:0000313" key="2">
    <source>
        <dbReference type="Proteomes" id="UP001046350"/>
    </source>
</evidence>
<sequence>MFVYLDETEFGDGSFSGYGCLVSPTRIGRAVIDEALENLRDDPDRFNPRQKPMDDRTLQRSFFHAADDSKNAHSHLCRSICKHVVGDYNSHIFHTGAHSFSSKDELYDLASKLAVVGLFSRSAELTFIFERRGNLNVLALLSKWWPVLWFDLARNAYASPFIVKYYPKVSFEVLDKSEPGLQVVDFMLWAAQKARMDDRSNWFSRLPGWIRTKTTAVDGGWEGESIRMLKPTPNPRYDIEHCRFDAPKFGCVEILQQFIVNVQVVINKACFISDRARIEHFYSDVEYLCAQRVVPHDPGHIKKMAVCFIRLFDNIAVVSEDTPFEDKTFWLATRKCLALVLHDGIEAWVHTLRLADMRNMLIDQQPDCLSIGFGVDPISN</sequence>
<dbReference type="Proteomes" id="UP001046350">
    <property type="component" value="Chromosome"/>
</dbReference>
<keyword evidence="2" id="KW-1185">Reference proteome</keyword>